<dbReference type="AlphaFoldDB" id="A0A2P5W5C1"/>
<organism evidence="2 3">
    <name type="scientific">Gossypium barbadense</name>
    <name type="common">Sea Island cotton</name>
    <name type="synonym">Hibiscus barbadensis</name>
    <dbReference type="NCBI Taxonomy" id="3634"/>
    <lineage>
        <taxon>Eukaryota</taxon>
        <taxon>Viridiplantae</taxon>
        <taxon>Streptophyta</taxon>
        <taxon>Embryophyta</taxon>
        <taxon>Tracheophyta</taxon>
        <taxon>Spermatophyta</taxon>
        <taxon>Magnoliopsida</taxon>
        <taxon>eudicotyledons</taxon>
        <taxon>Gunneridae</taxon>
        <taxon>Pentapetalae</taxon>
        <taxon>rosids</taxon>
        <taxon>malvids</taxon>
        <taxon>Malvales</taxon>
        <taxon>Malvaceae</taxon>
        <taxon>Malvoideae</taxon>
        <taxon>Gossypium</taxon>
    </lineage>
</organism>
<dbReference type="EMBL" id="KZ669054">
    <property type="protein sequence ID" value="PPR86275.1"/>
    <property type="molecule type" value="Genomic_DNA"/>
</dbReference>
<sequence>MGAILRDYRASIPRAHDGTLLNIPSLDHNDKLSVPVFGAALGLYTKEFREENELHALSCHIHFSPSKCWHTLAPSTASYNPSRSKASVLPPSLRVRHQPCLFHSPRDLTPDGVASEGGHLHWPLHDSTNVTLRAPQHRGPKIIPHPHRPDVSTRHLKHT</sequence>
<gene>
    <name evidence="2" type="ORF">GOBAR_AA34416</name>
</gene>
<evidence type="ECO:0000256" key="1">
    <source>
        <dbReference type="SAM" id="MobiDB-lite"/>
    </source>
</evidence>
<evidence type="ECO:0000313" key="2">
    <source>
        <dbReference type="EMBL" id="PPR86275.1"/>
    </source>
</evidence>
<reference evidence="2 3" key="1">
    <citation type="submission" date="2015-01" db="EMBL/GenBank/DDBJ databases">
        <title>Genome of allotetraploid Gossypium barbadense reveals genomic plasticity and fiber elongation in cotton evolution.</title>
        <authorList>
            <person name="Chen X."/>
            <person name="Liu X."/>
            <person name="Zhao B."/>
            <person name="Zheng H."/>
            <person name="Hu Y."/>
            <person name="Lu G."/>
            <person name="Yang C."/>
            <person name="Chen J."/>
            <person name="Shan C."/>
            <person name="Zhang L."/>
            <person name="Zhou Y."/>
            <person name="Wang L."/>
            <person name="Guo W."/>
            <person name="Bai Y."/>
            <person name="Ruan J."/>
            <person name="Shangguan X."/>
            <person name="Mao Y."/>
            <person name="Jiang J."/>
            <person name="Zhu Y."/>
            <person name="Lei J."/>
            <person name="Kang H."/>
            <person name="Chen S."/>
            <person name="He X."/>
            <person name="Wang R."/>
            <person name="Wang Y."/>
            <person name="Chen J."/>
            <person name="Wang L."/>
            <person name="Yu S."/>
            <person name="Wang B."/>
            <person name="Wei J."/>
            <person name="Song S."/>
            <person name="Lu X."/>
            <person name="Gao Z."/>
            <person name="Gu W."/>
            <person name="Deng X."/>
            <person name="Ma D."/>
            <person name="Wang S."/>
            <person name="Liang W."/>
            <person name="Fang L."/>
            <person name="Cai C."/>
            <person name="Zhu X."/>
            <person name="Zhou B."/>
            <person name="Zhang Y."/>
            <person name="Chen Z."/>
            <person name="Xu S."/>
            <person name="Zhu R."/>
            <person name="Wang S."/>
            <person name="Zhang T."/>
            <person name="Zhao G."/>
        </authorList>
    </citation>
    <scope>NUCLEOTIDE SEQUENCE [LARGE SCALE GENOMIC DNA]</scope>
    <source>
        <strain evidence="3">cv. Xinhai21</strain>
        <tissue evidence="2">Leaf</tissue>
    </source>
</reference>
<protein>
    <submittedName>
        <fullName evidence="2">Uncharacterized protein</fullName>
    </submittedName>
</protein>
<proteinExistence type="predicted"/>
<feature type="compositionally biased region" description="Basic residues" evidence="1">
    <location>
        <begin position="136"/>
        <end position="146"/>
    </location>
</feature>
<name>A0A2P5W5C1_GOSBA</name>
<dbReference type="Proteomes" id="UP000239757">
    <property type="component" value="Unassembled WGS sequence"/>
</dbReference>
<feature type="region of interest" description="Disordered" evidence="1">
    <location>
        <begin position="136"/>
        <end position="159"/>
    </location>
</feature>
<evidence type="ECO:0000313" key="3">
    <source>
        <dbReference type="Proteomes" id="UP000239757"/>
    </source>
</evidence>
<accession>A0A2P5W5C1</accession>